<dbReference type="RefSeq" id="WP_156932230.1">
    <property type="nucleotide sequence ID" value="NZ_CP097501.1"/>
</dbReference>
<reference evidence="1" key="1">
    <citation type="submission" date="2022-05" db="EMBL/GenBank/DDBJ databases">
        <title>Alysiella filiformis genome sequencing.</title>
        <authorList>
            <person name="Viehboeck T."/>
        </authorList>
    </citation>
    <scope>NUCLEOTIDE SEQUENCE</scope>
    <source>
        <strain evidence="1">DSM 2580</strain>
    </source>
</reference>
<sequence length="46" mass="5304">MLPIRRTTRHSAARIGAISVRMRVFRIHESPLFMLYAHPSATTEQP</sequence>
<dbReference type="Proteomes" id="UP001056819">
    <property type="component" value="Chromosome"/>
</dbReference>
<proteinExistence type="predicted"/>
<protein>
    <submittedName>
        <fullName evidence="1">Uncharacterized protein</fullName>
    </submittedName>
</protein>
<accession>A0AAE9HTE9</accession>
<name>A0AAE9HTE9_9NEIS</name>
<evidence type="ECO:0000313" key="2">
    <source>
        <dbReference type="Proteomes" id="UP001056819"/>
    </source>
</evidence>
<evidence type="ECO:0000313" key="1">
    <source>
        <dbReference type="EMBL" id="URD67814.1"/>
    </source>
</evidence>
<organism evidence="1 2">
    <name type="scientific">Conchiformibius steedae DSM 2580</name>
    <dbReference type="NCBI Taxonomy" id="1121352"/>
    <lineage>
        <taxon>Bacteria</taxon>
        <taxon>Pseudomonadati</taxon>
        <taxon>Pseudomonadota</taxon>
        <taxon>Betaproteobacteria</taxon>
        <taxon>Neisseriales</taxon>
        <taxon>Neisseriaceae</taxon>
        <taxon>Conchiformibius</taxon>
    </lineage>
</organism>
<dbReference type="AlphaFoldDB" id="A0AAE9HTE9"/>
<gene>
    <name evidence="1" type="ORF">LNQ82_01225</name>
</gene>
<dbReference type="EMBL" id="CP097501">
    <property type="protein sequence ID" value="URD67814.1"/>
    <property type="molecule type" value="Genomic_DNA"/>
</dbReference>